<evidence type="ECO:0000256" key="1">
    <source>
        <dbReference type="ARBA" id="ARBA00004651"/>
    </source>
</evidence>
<dbReference type="GO" id="GO:0005886">
    <property type="term" value="C:plasma membrane"/>
    <property type="evidence" value="ECO:0007669"/>
    <property type="project" value="UniProtKB-SubCell"/>
</dbReference>
<comment type="subcellular location">
    <subcellularLocation>
        <location evidence="1">Cell membrane</location>
        <topology evidence="1">Multi-pass membrane protein</topology>
    </subcellularLocation>
</comment>
<name>A0AAW8JKU3_9GAMM</name>
<evidence type="ECO:0000256" key="2">
    <source>
        <dbReference type="ARBA" id="ARBA00022448"/>
    </source>
</evidence>
<sequence length="102" mass="11378">MTDFILEKHRPTSVFKIKIKRVVHALILPLFFIVLWNIASVQHWLDPKLIPSPLTVLINAIHSVSQISFWQGFIASIARNLSGYLLGASLGVIFGVVLGTSR</sequence>
<feature type="transmembrane region" description="Helical" evidence="4">
    <location>
        <begin position="81"/>
        <end position="100"/>
    </location>
</feature>
<feature type="transmembrane region" description="Helical" evidence="4">
    <location>
        <begin position="21"/>
        <end position="38"/>
    </location>
</feature>
<evidence type="ECO:0000313" key="6">
    <source>
        <dbReference type="Proteomes" id="UP001243195"/>
    </source>
</evidence>
<proteinExistence type="predicted"/>
<dbReference type="Proteomes" id="UP001243195">
    <property type="component" value="Unassembled WGS sequence"/>
</dbReference>
<evidence type="ECO:0000256" key="4">
    <source>
        <dbReference type="SAM" id="Phobius"/>
    </source>
</evidence>
<dbReference type="AlphaFoldDB" id="A0AAW8JKU3"/>
<comment type="caution">
    <text evidence="5">The sequence shown here is derived from an EMBL/GenBank/DDBJ whole genome shotgun (WGS) entry which is preliminary data.</text>
</comment>
<dbReference type="RefSeq" id="WP_308957356.1">
    <property type="nucleotide sequence ID" value="NZ_JAVICY010000044.1"/>
</dbReference>
<keyword evidence="3" id="KW-1003">Cell membrane</keyword>
<accession>A0AAW8JKU3</accession>
<protein>
    <recommendedName>
        <fullName evidence="7">Sulfonate ABC transporter permease</fullName>
    </recommendedName>
</protein>
<keyword evidence="4" id="KW-1133">Transmembrane helix</keyword>
<evidence type="ECO:0000256" key="3">
    <source>
        <dbReference type="ARBA" id="ARBA00022475"/>
    </source>
</evidence>
<keyword evidence="4" id="KW-0812">Transmembrane</keyword>
<evidence type="ECO:0000313" key="5">
    <source>
        <dbReference type="EMBL" id="MDQ9073376.1"/>
    </source>
</evidence>
<evidence type="ECO:0008006" key="7">
    <source>
        <dbReference type="Google" id="ProtNLM"/>
    </source>
</evidence>
<dbReference type="EMBL" id="JAVIDA010000042">
    <property type="protein sequence ID" value="MDQ9073376.1"/>
    <property type="molecule type" value="Genomic_DNA"/>
</dbReference>
<dbReference type="PANTHER" id="PTHR30151">
    <property type="entry name" value="ALKANE SULFONATE ABC TRANSPORTER-RELATED, MEMBRANE SUBUNIT"/>
    <property type="match status" value="1"/>
</dbReference>
<keyword evidence="2" id="KW-0813">Transport</keyword>
<gene>
    <name evidence="5" type="ORF">RFH51_18170</name>
</gene>
<organism evidence="5 6">
    <name type="scientific">Acinetobacter gerneri</name>
    <dbReference type="NCBI Taxonomy" id="202952"/>
    <lineage>
        <taxon>Bacteria</taxon>
        <taxon>Pseudomonadati</taxon>
        <taxon>Pseudomonadota</taxon>
        <taxon>Gammaproteobacteria</taxon>
        <taxon>Moraxellales</taxon>
        <taxon>Moraxellaceae</taxon>
        <taxon>Acinetobacter</taxon>
    </lineage>
</organism>
<reference evidence="5" key="1">
    <citation type="submission" date="2023-08" db="EMBL/GenBank/DDBJ databases">
        <title>Emergence of clinically-relevant ST2 carbapenem-resistant Acinetobacter baumannii strains in hospital sewages in Zhejiang, East of China.</title>
        <authorList>
            <person name="Kaichao C."/>
            <person name="Zhang R."/>
        </authorList>
    </citation>
    <scope>NUCLEOTIDE SEQUENCE</scope>
    <source>
        <strain evidence="5">M-SY-60</strain>
    </source>
</reference>
<dbReference type="PANTHER" id="PTHR30151:SF0">
    <property type="entry name" value="ABC TRANSPORTER PERMEASE PROTEIN MJ0413-RELATED"/>
    <property type="match status" value="1"/>
</dbReference>
<keyword evidence="4" id="KW-0472">Membrane</keyword>